<feature type="transmembrane region" description="Helical" evidence="10">
    <location>
        <begin position="56"/>
        <end position="76"/>
    </location>
</feature>
<feature type="transmembrane region" description="Helical" evidence="10">
    <location>
        <begin position="245"/>
        <end position="267"/>
    </location>
</feature>
<evidence type="ECO:0000313" key="11">
    <source>
        <dbReference type="EMBL" id="MDD0823584.1"/>
    </source>
</evidence>
<keyword evidence="6 10" id="KW-1133">Transmembrane helix</keyword>
<dbReference type="Pfam" id="PF01554">
    <property type="entry name" value="MatE"/>
    <property type="match status" value="2"/>
</dbReference>
<feature type="transmembrane region" description="Helical" evidence="10">
    <location>
        <begin position="391"/>
        <end position="411"/>
    </location>
</feature>
<keyword evidence="12" id="KW-1185">Reference proteome</keyword>
<comment type="subcellular location">
    <subcellularLocation>
        <location evidence="1">Cell inner membrane</location>
        <topology evidence="1">Multi-pass membrane protein</topology>
    </subcellularLocation>
</comment>
<feature type="transmembrane region" description="Helical" evidence="10">
    <location>
        <begin position="287"/>
        <end position="308"/>
    </location>
</feature>
<gene>
    <name evidence="11" type="ORF">PTQ27_03730</name>
</gene>
<evidence type="ECO:0000256" key="10">
    <source>
        <dbReference type="SAM" id="Phobius"/>
    </source>
</evidence>
<dbReference type="RefSeq" id="WP_273748026.1">
    <property type="nucleotide sequence ID" value="NZ_JAQSJE010000003.1"/>
</dbReference>
<evidence type="ECO:0000256" key="6">
    <source>
        <dbReference type="ARBA" id="ARBA00022989"/>
    </source>
</evidence>
<dbReference type="PIRSF" id="PIRSF006603">
    <property type="entry name" value="DinF"/>
    <property type="match status" value="1"/>
</dbReference>
<dbReference type="EMBL" id="JAQSJE010000003">
    <property type="protein sequence ID" value="MDD0823584.1"/>
    <property type="molecule type" value="Genomic_DNA"/>
</dbReference>
<feature type="transmembrane region" description="Helical" evidence="10">
    <location>
        <begin position="20"/>
        <end position="44"/>
    </location>
</feature>
<keyword evidence="2" id="KW-0813">Transport</keyword>
<keyword evidence="3" id="KW-0050">Antiport</keyword>
<dbReference type="InterPro" id="IPR048279">
    <property type="entry name" value="MdtK-like"/>
</dbReference>
<keyword evidence="8 10" id="KW-0472">Membrane</keyword>
<evidence type="ECO:0000313" key="12">
    <source>
        <dbReference type="Proteomes" id="UP001221909"/>
    </source>
</evidence>
<reference evidence="11 12" key="1">
    <citation type="submission" date="2023-02" db="EMBL/GenBank/DDBJ databases">
        <title>Mannheimia cairiniae sp. nov., a novel species of Mannheimia obtained from moscovy ducks (Cairina moschata) and reclassification of Mannheimia ovis as heterotypic synonym of Mannheimia pernigra.</title>
        <authorList>
            <person name="Christensen H."/>
        </authorList>
    </citation>
    <scope>NUCLEOTIDE SEQUENCE [LARGE SCALE GENOMIC DNA]</scope>
    <source>
        <strain evidence="11 12">AT1</strain>
    </source>
</reference>
<accession>A0ABT5MQ25</accession>
<dbReference type="Proteomes" id="UP001221909">
    <property type="component" value="Unassembled WGS sequence"/>
</dbReference>
<evidence type="ECO:0000256" key="2">
    <source>
        <dbReference type="ARBA" id="ARBA00022448"/>
    </source>
</evidence>
<evidence type="ECO:0000256" key="3">
    <source>
        <dbReference type="ARBA" id="ARBA00022449"/>
    </source>
</evidence>
<feature type="transmembrane region" description="Helical" evidence="10">
    <location>
        <begin position="166"/>
        <end position="186"/>
    </location>
</feature>
<organism evidence="11 12">
    <name type="scientific">Mannheimia cairinae</name>
    <dbReference type="NCBI Taxonomy" id="3025936"/>
    <lineage>
        <taxon>Bacteria</taxon>
        <taxon>Pseudomonadati</taxon>
        <taxon>Pseudomonadota</taxon>
        <taxon>Gammaproteobacteria</taxon>
        <taxon>Pasteurellales</taxon>
        <taxon>Pasteurellaceae</taxon>
        <taxon>Mannheimia</taxon>
    </lineage>
</organism>
<evidence type="ECO:0000256" key="4">
    <source>
        <dbReference type="ARBA" id="ARBA00022475"/>
    </source>
</evidence>
<evidence type="ECO:0000256" key="7">
    <source>
        <dbReference type="ARBA" id="ARBA00023065"/>
    </source>
</evidence>
<feature type="transmembrane region" description="Helical" evidence="10">
    <location>
        <begin position="320"/>
        <end position="340"/>
    </location>
</feature>
<dbReference type="CDD" id="cd13131">
    <property type="entry name" value="MATE_NorM_like"/>
    <property type="match status" value="1"/>
</dbReference>
<evidence type="ECO:0000256" key="8">
    <source>
        <dbReference type="ARBA" id="ARBA00023136"/>
    </source>
</evidence>
<dbReference type="NCBIfam" id="TIGR00797">
    <property type="entry name" value="matE"/>
    <property type="match status" value="1"/>
</dbReference>
<protein>
    <recommendedName>
        <fullName evidence="9">Multidrug-efflux transporter</fullName>
    </recommendedName>
</protein>
<keyword evidence="4" id="KW-1003">Cell membrane</keyword>
<keyword evidence="7" id="KW-0406">Ion transport</keyword>
<evidence type="ECO:0000256" key="5">
    <source>
        <dbReference type="ARBA" id="ARBA00022692"/>
    </source>
</evidence>
<dbReference type="InterPro" id="IPR002528">
    <property type="entry name" value="MATE_fam"/>
</dbReference>
<comment type="caution">
    <text evidence="11">The sequence shown here is derived from an EMBL/GenBank/DDBJ whole genome shotgun (WGS) entry which is preliminary data.</text>
</comment>
<proteinExistence type="predicted"/>
<evidence type="ECO:0000256" key="9">
    <source>
        <dbReference type="ARBA" id="ARBA00031636"/>
    </source>
</evidence>
<dbReference type="InterPro" id="IPR050222">
    <property type="entry name" value="MATE_MdtK"/>
</dbReference>
<feature type="transmembrane region" description="Helical" evidence="10">
    <location>
        <begin position="352"/>
        <end position="370"/>
    </location>
</feature>
<dbReference type="PANTHER" id="PTHR43298">
    <property type="entry name" value="MULTIDRUG RESISTANCE PROTEIN NORM-RELATED"/>
    <property type="match status" value="1"/>
</dbReference>
<feature type="transmembrane region" description="Helical" evidence="10">
    <location>
        <begin position="133"/>
        <end position="154"/>
    </location>
</feature>
<sequence length="463" mass="50699">MNLRWQEYPDNAKRLFKLSLPIFISQLSASGMGLADIVMAGLVSDADVSAIAVSNSIYFPLFLFVLGLLNAITPTVSYLNGSGNRHLIASQVRQGVWIVLAMSVPLIAIFLNSHLILDLMETPAEFSIKSQQYLAIMAIGLIPALLGINLRCMNDGLSNPKPAMQITFFGLLINIPLNYIFIFGKLGLPEMGAVGCGVATAIVNWVMFLMMLHYCYTHPSQRDIKLFEKWFEAPSGQILLKLCKLGLPIAFATFTEVMLFSTSALFLSPLGSQVVASHQAALQTSSLFFMIPMSFGIATTIVIGQTLGQKNVEGAKVLSYHALITATLLAILAAVIIILLNQIIPHAFTSDPISISIAANLLLFAAVYQIPDAVQAVVNGILRGYKHTKPILYVTMFCYWVVSIPLGYVLARTDWLVKPMSAQGFWLVFCIGLSLASGLLLWQMRKIQAIPAEQLIAKLERIK</sequence>
<feature type="transmembrane region" description="Helical" evidence="10">
    <location>
        <begin position="192"/>
        <end position="216"/>
    </location>
</feature>
<feature type="transmembrane region" description="Helical" evidence="10">
    <location>
        <begin position="96"/>
        <end position="117"/>
    </location>
</feature>
<keyword evidence="5 10" id="KW-0812">Transmembrane</keyword>
<feature type="transmembrane region" description="Helical" evidence="10">
    <location>
        <begin position="423"/>
        <end position="442"/>
    </location>
</feature>
<dbReference type="PANTHER" id="PTHR43298:SF2">
    <property type="entry name" value="FMN_FAD EXPORTER YEEO-RELATED"/>
    <property type="match status" value="1"/>
</dbReference>
<name>A0ABT5MQ25_9PAST</name>
<evidence type="ECO:0000256" key="1">
    <source>
        <dbReference type="ARBA" id="ARBA00004429"/>
    </source>
</evidence>